<proteinExistence type="predicted"/>
<keyword evidence="3" id="KW-1185">Reference proteome</keyword>
<sequence length="315" mass="30883">MTAPVPLTAPHRPGPAGAPHYLAGVDGGGTGTRVRLQDAAGRTLGQGEAGPSGLGQGVEQAWRHVQQALLAAFQAAGLAPAVPAEVALGLGLAGAGVAAQRAAFLQADPGFARCVLDNDGVTQLLGAFGGGPGIVLAAGTGSVAASRDEAGRVRQCGGWGFPVGDEGSGAWLGLRAMAHAHAVLDGRADASALSAAVFKTAGADAPALLAWCAGAGARRYAELAPWVFASADGGCRTAQALLQSAADALAAMVAALQPEGAAAPWPVVASGSIGTRLARLWPPALQAHLVPAAGDSMDGALQLLRAALAADAHPA</sequence>
<evidence type="ECO:0000259" key="1">
    <source>
        <dbReference type="Pfam" id="PF01869"/>
    </source>
</evidence>
<reference evidence="2 3" key="1">
    <citation type="submission" date="2019-01" db="EMBL/GenBank/DDBJ databases">
        <authorList>
            <person name="Chen W.-M."/>
        </authorList>
    </citation>
    <scope>NUCLEOTIDE SEQUENCE [LARGE SCALE GENOMIC DNA]</scope>
    <source>
        <strain evidence="2 3">KYPY4</strain>
    </source>
</reference>
<evidence type="ECO:0000313" key="2">
    <source>
        <dbReference type="EMBL" id="RVU49115.1"/>
    </source>
</evidence>
<organism evidence="2 3">
    <name type="scientific">Rubrivivax rivuli</name>
    <dbReference type="NCBI Taxonomy" id="1862385"/>
    <lineage>
        <taxon>Bacteria</taxon>
        <taxon>Pseudomonadati</taxon>
        <taxon>Pseudomonadota</taxon>
        <taxon>Betaproteobacteria</taxon>
        <taxon>Burkholderiales</taxon>
        <taxon>Sphaerotilaceae</taxon>
        <taxon>Rubrivivax</taxon>
    </lineage>
</organism>
<dbReference type="PANTHER" id="PTHR43190">
    <property type="entry name" value="N-ACETYL-D-GLUCOSAMINE KINASE"/>
    <property type="match status" value="1"/>
</dbReference>
<dbReference type="InterPro" id="IPR052519">
    <property type="entry name" value="Euk-type_GlcNAc_Kinase"/>
</dbReference>
<gene>
    <name evidence="2" type="ORF">EOE66_00560</name>
</gene>
<dbReference type="InterPro" id="IPR002731">
    <property type="entry name" value="ATPase_BadF"/>
</dbReference>
<dbReference type="EMBL" id="SACR01000001">
    <property type="protein sequence ID" value="RVU49115.1"/>
    <property type="molecule type" value="Genomic_DNA"/>
</dbReference>
<dbReference type="OrthoDB" id="9816014at2"/>
<protein>
    <submittedName>
        <fullName evidence="2">ATPase</fullName>
    </submittedName>
</protein>
<name>A0A437RR02_9BURK</name>
<comment type="caution">
    <text evidence="2">The sequence shown here is derived from an EMBL/GenBank/DDBJ whole genome shotgun (WGS) entry which is preliminary data.</text>
</comment>
<accession>A0A437RR02</accession>
<dbReference type="Proteomes" id="UP000285575">
    <property type="component" value="Unassembled WGS sequence"/>
</dbReference>
<dbReference type="SUPFAM" id="SSF53067">
    <property type="entry name" value="Actin-like ATPase domain"/>
    <property type="match status" value="2"/>
</dbReference>
<evidence type="ECO:0000313" key="3">
    <source>
        <dbReference type="Proteomes" id="UP000285575"/>
    </source>
</evidence>
<dbReference type="PANTHER" id="PTHR43190:SF3">
    <property type="entry name" value="N-ACETYL-D-GLUCOSAMINE KINASE"/>
    <property type="match status" value="1"/>
</dbReference>
<feature type="domain" description="ATPase BadF/BadG/BcrA/BcrD type" evidence="1">
    <location>
        <begin position="24"/>
        <end position="274"/>
    </location>
</feature>
<dbReference type="CDD" id="cd24082">
    <property type="entry name" value="ASKHA_NBD_GspK-like"/>
    <property type="match status" value="1"/>
</dbReference>
<dbReference type="Pfam" id="PF01869">
    <property type="entry name" value="BcrAD_BadFG"/>
    <property type="match status" value="1"/>
</dbReference>
<dbReference type="Gene3D" id="3.30.420.40">
    <property type="match status" value="2"/>
</dbReference>
<dbReference type="InterPro" id="IPR043129">
    <property type="entry name" value="ATPase_NBD"/>
</dbReference>
<dbReference type="AlphaFoldDB" id="A0A437RR02"/>